<dbReference type="Pfam" id="PF05899">
    <property type="entry name" value="Cupin_3"/>
    <property type="match status" value="1"/>
</dbReference>
<reference evidence="2" key="1">
    <citation type="submission" date="2016-10" db="EMBL/GenBank/DDBJ databases">
        <authorList>
            <person name="Varghese N."/>
            <person name="Submissions S."/>
        </authorList>
    </citation>
    <scope>NUCLEOTIDE SEQUENCE [LARGE SCALE GENOMIC DNA]</scope>
    <source>
        <strain evidence="2">LMG 25555</strain>
    </source>
</reference>
<proteinExistence type="predicted"/>
<evidence type="ECO:0000313" key="2">
    <source>
        <dbReference type="EMBL" id="SEE99004.1"/>
    </source>
</evidence>
<dbReference type="InterPro" id="IPR011051">
    <property type="entry name" value="RmlC_Cupin_sf"/>
</dbReference>
<dbReference type="InterPro" id="IPR014710">
    <property type="entry name" value="RmlC-like_jellyroll"/>
</dbReference>
<protein>
    <recommendedName>
        <fullName evidence="1">(S)-ureidoglycine aminohydrolase cupin domain-containing protein</fullName>
    </recommendedName>
</protein>
<comment type="caution">
    <text evidence="2">The sequence shown here is derived from an EMBL/GenBank/DDBJ whole genome shotgun (WGS) entry which is preliminary data.</text>
</comment>
<feature type="domain" description="(S)-ureidoglycine aminohydrolase cupin" evidence="1">
    <location>
        <begin position="38"/>
        <end position="109"/>
    </location>
</feature>
<dbReference type="OrthoDB" id="9799053at2"/>
<dbReference type="AlphaFoldDB" id="A0A0J6G917"/>
<dbReference type="Proteomes" id="UP000183613">
    <property type="component" value="Unassembled WGS sequence"/>
</dbReference>
<organism evidence="2 3">
    <name type="scientific">Pseudomonas deceptionensis</name>
    <dbReference type="NCBI Taxonomy" id="882211"/>
    <lineage>
        <taxon>Bacteria</taxon>
        <taxon>Pseudomonadati</taxon>
        <taxon>Pseudomonadota</taxon>
        <taxon>Gammaproteobacteria</taxon>
        <taxon>Pseudomonadales</taxon>
        <taxon>Pseudomonadaceae</taxon>
        <taxon>Pseudomonas</taxon>
    </lineage>
</organism>
<name>A0A0J6G917_PSEDM</name>
<accession>A0A0J6G917</accession>
<dbReference type="EMBL" id="FNUD01000002">
    <property type="protein sequence ID" value="SEE99004.1"/>
    <property type="molecule type" value="Genomic_DNA"/>
</dbReference>
<evidence type="ECO:0000313" key="3">
    <source>
        <dbReference type="Proteomes" id="UP000183613"/>
    </source>
</evidence>
<dbReference type="PANTHER" id="PTHR40943">
    <property type="entry name" value="CYTOPLASMIC PROTEIN-RELATED"/>
    <property type="match status" value="1"/>
</dbReference>
<sequence length="113" mass="12643">MSITQFKNTAHVQLQESFPVAVPLGTPVAVTSVTCVERNDGVETGIWECTPGRWRRQIMEQEFCHFIQGRCTFTPDNGETLTIEAGDALMLPANSTGIWDIQETVRKTYVLIL</sequence>
<gene>
    <name evidence="2" type="ORF">SAMN04489800_3389</name>
</gene>
<dbReference type="CDD" id="cd02227">
    <property type="entry name" value="cupin_TM1112-like"/>
    <property type="match status" value="1"/>
</dbReference>
<dbReference type="Gene3D" id="2.60.120.10">
    <property type="entry name" value="Jelly Rolls"/>
    <property type="match status" value="1"/>
</dbReference>
<dbReference type="PATRIC" id="fig|882211.3.peg.4110"/>
<evidence type="ECO:0000259" key="1">
    <source>
        <dbReference type="Pfam" id="PF05899"/>
    </source>
</evidence>
<dbReference type="PANTHER" id="PTHR40943:SF1">
    <property type="entry name" value="CYTOPLASMIC PROTEIN"/>
    <property type="match status" value="1"/>
</dbReference>
<dbReference type="SUPFAM" id="SSF51182">
    <property type="entry name" value="RmlC-like cupins"/>
    <property type="match status" value="1"/>
</dbReference>
<keyword evidence="3" id="KW-1185">Reference proteome</keyword>
<dbReference type="InterPro" id="IPR008579">
    <property type="entry name" value="UGlyAH_Cupin_dom"/>
</dbReference>
<dbReference type="RefSeq" id="WP_048361710.1">
    <property type="nucleotide sequence ID" value="NZ_FNUD01000002.1"/>
</dbReference>